<evidence type="ECO:0000256" key="7">
    <source>
        <dbReference type="SAM" id="Phobius"/>
    </source>
</evidence>
<keyword evidence="4 7" id="KW-1133">Transmembrane helix</keyword>
<evidence type="ECO:0000256" key="2">
    <source>
        <dbReference type="ARBA" id="ARBA00022448"/>
    </source>
</evidence>
<evidence type="ECO:0000256" key="4">
    <source>
        <dbReference type="ARBA" id="ARBA00022989"/>
    </source>
</evidence>
<evidence type="ECO:0000313" key="10">
    <source>
        <dbReference type="EMBL" id="WGK68787.1"/>
    </source>
</evidence>
<dbReference type="Gene3D" id="3.30.70.1350">
    <property type="entry name" value="Cation efflux protein, cytoplasmic domain"/>
    <property type="match status" value="1"/>
</dbReference>
<dbReference type="Pfam" id="PF01545">
    <property type="entry name" value="Cation_efflux"/>
    <property type="match status" value="1"/>
</dbReference>
<dbReference type="InterPro" id="IPR027469">
    <property type="entry name" value="Cation_efflux_TMD_sf"/>
</dbReference>
<evidence type="ECO:0000256" key="1">
    <source>
        <dbReference type="ARBA" id="ARBA00004141"/>
    </source>
</evidence>
<reference evidence="10 11" key="1">
    <citation type="submission" date="2023-04" db="EMBL/GenBank/DDBJ databases">
        <title>Spirochaete genome identified in red abalone sample constitutes a novel genus.</title>
        <authorList>
            <person name="Sharma S.P."/>
            <person name="Purcell C.M."/>
            <person name="Hyde J.R."/>
            <person name="Severin A.J."/>
        </authorList>
    </citation>
    <scope>NUCLEOTIDE SEQUENCE [LARGE SCALE GENOMIC DNA]</scope>
    <source>
        <strain evidence="10 11">SP-2023</strain>
    </source>
</reference>
<evidence type="ECO:0000259" key="9">
    <source>
        <dbReference type="Pfam" id="PF16916"/>
    </source>
</evidence>
<sequence length="367" mass="40208">MISDEGNASPAREGLIPEGGGHPDRQALAVAANRQRVAAIRRVSLVSIFGNGVLSLLKLLAGVLGSSLALLGDGIDSLADTAFAVVSLFTAKLLLQPPDAKHPWGYGRVEPIATKVMAMLMIFGALQLLLRAGSELARDFGWWQSADSRLGLPGAITLYVSAISVPAKLLLAWYKYRVGKRIKSKMVLADARNMLNDSILSVSVLLGLGLTLWTELPMLEHLLALGVALWVLYSGGCIFFESSRELMDSSDSTRQYHLVFEAVASIPELSKPHRVRIRKVSNLYEIILDVLAPSHLRLDEAHVLVEQAEAAIRERIPEIFDIVVHLEPQDIGADHEKDEGFGMNPEALEIFESRYGYQGKENLKTRP</sequence>
<dbReference type="Proteomes" id="UP001228690">
    <property type="component" value="Chromosome"/>
</dbReference>
<feature type="region of interest" description="Disordered" evidence="6">
    <location>
        <begin position="1"/>
        <end position="22"/>
    </location>
</feature>
<feature type="transmembrane region" description="Helical" evidence="7">
    <location>
        <begin position="154"/>
        <end position="174"/>
    </location>
</feature>
<evidence type="ECO:0000256" key="6">
    <source>
        <dbReference type="SAM" id="MobiDB-lite"/>
    </source>
</evidence>
<dbReference type="InterPro" id="IPR036837">
    <property type="entry name" value="Cation_efflux_CTD_sf"/>
</dbReference>
<evidence type="ECO:0000259" key="8">
    <source>
        <dbReference type="Pfam" id="PF01545"/>
    </source>
</evidence>
<organism evidence="10 11">
    <name type="scientific">Candidatus Haliotispira prima</name>
    <dbReference type="NCBI Taxonomy" id="3034016"/>
    <lineage>
        <taxon>Bacteria</taxon>
        <taxon>Pseudomonadati</taxon>
        <taxon>Spirochaetota</taxon>
        <taxon>Spirochaetia</taxon>
        <taxon>Spirochaetales</taxon>
        <taxon>Spirochaetaceae</taxon>
        <taxon>Candidatus Haliotispira</taxon>
    </lineage>
</organism>
<dbReference type="Pfam" id="PF16916">
    <property type="entry name" value="ZT_dimer"/>
    <property type="match status" value="1"/>
</dbReference>
<feature type="domain" description="Cation efflux protein cytoplasmic" evidence="9">
    <location>
        <begin position="255"/>
        <end position="328"/>
    </location>
</feature>
<evidence type="ECO:0000256" key="5">
    <source>
        <dbReference type="ARBA" id="ARBA00023136"/>
    </source>
</evidence>
<dbReference type="PANTHER" id="PTHR43840">
    <property type="entry name" value="MITOCHONDRIAL METAL TRANSPORTER 1-RELATED"/>
    <property type="match status" value="1"/>
</dbReference>
<dbReference type="Gene3D" id="1.20.1510.10">
    <property type="entry name" value="Cation efflux protein transmembrane domain"/>
    <property type="match status" value="1"/>
</dbReference>
<gene>
    <name evidence="10" type="ORF">P0082_09900</name>
</gene>
<protein>
    <submittedName>
        <fullName evidence="10">Cation diffusion facilitator family transporter</fullName>
    </submittedName>
</protein>
<evidence type="ECO:0000256" key="3">
    <source>
        <dbReference type="ARBA" id="ARBA00022692"/>
    </source>
</evidence>
<feature type="transmembrane region" description="Helical" evidence="7">
    <location>
        <begin position="195"/>
        <end position="216"/>
    </location>
</feature>
<dbReference type="InterPro" id="IPR002524">
    <property type="entry name" value="Cation_efflux"/>
</dbReference>
<keyword evidence="3 7" id="KW-0812">Transmembrane</keyword>
<keyword evidence="5 7" id="KW-0472">Membrane</keyword>
<feature type="transmembrane region" description="Helical" evidence="7">
    <location>
        <begin position="222"/>
        <end position="240"/>
    </location>
</feature>
<keyword evidence="11" id="KW-1185">Reference proteome</keyword>
<dbReference type="PANTHER" id="PTHR43840:SF50">
    <property type="entry name" value="MANGANESE EFFLUX SYSTEM PROTEIN MNES"/>
    <property type="match status" value="1"/>
</dbReference>
<feature type="transmembrane region" description="Helical" evidence="7">
    <location>
        <begin position="43"/>
        <end position="71"/>
    </location>
</feature>
<accession>A0ABY8MFL5</accession>
<dbReference type="SUPFAM" id="SSF161111">
    <property type="entry name" value="Cation efflux protein transmembrane domain-like"/>
    <property type="match status" value="1"/>
</dbReference>
<dbReference type="InterPro" id="IPR027470">
    <property type="entry name" value="Cation_efflux_CTD"/>
</dbReference>
<dbReference type="InterPro" id="IPR050291">
    <property type="entry name" value="CDF_Transporter"/>
</dbReference>
<name>A0ABY8MFL5_9SPIO</name>
<comment type="subcellular location">
    <subcellularLocation>
        <location evidence="1">Membrane</location>
        <topology evidence="1">Multi-pass membrane protein</topology>
    </subcellularLocation>
</comment>
<dbReference type="RefSeq" id="WP_326926973.1">
    <property type="nucleotide sequence ID" value="NZ_CP123443.1"/>
</dbReference>
<keyword evidence="2" id="KW-0813">Transport</keyword>
<proteinExistence type="predicted"/>
<feature type="domain" description="Cation efflux protein transmembrane" evidence="8">
    <location>
        <begin position="45"/>
        <end position="247"/>
    </location>
</feature>
<dbReference type="InterPro" id="IPR058533">
    <property type="entry name" value="Cation_efflux_TM"/>
</dbReference>
<dbReference type="SUPFAM" id="SSF160240">
    <property type="entry name" value="Cation efflux protein cytoplasmic domain-like"/>
    <property type="match status" value="1"/>
</dbReference>
<dbReference type="NCBIfam" id="TIGR01297">
    <property type="entry name" value="CDF"/>
    <property type="match status" value="1"/>
</dbReference>
<evidence type="ECO:0000313" key="11">
    <source>
        <dbReference type="Proteomes" id="UP001228690"/>
    </source>
</evidence>
<dbReference type="EMBL" id="CP123443">
    <property type="protein sequence ID" value="WGK68787.1"/>
    <property type="molecule type" value="Genomic_DNA"/>
</dbReference>